<keyword evidence="1" id="KW-0472">Membrane</keyword>
<dbReference type="Proteomes" id="UP000501600">
    <property type="component" value="Chromosome"/>
</dbReference>
<keyword evidence="1" id="KW-1133">Transmembrane helix</keyword>
<feature type="transmembrane region" description="Helical" evidence="1">
    <location>
        <begin position="169"/>
        <end position="190"/>
    </location>
</feature>
<dbReference type="KEGG" id="phao:HF685_12580"/>
<organism evidence="2 3">
    <name type="scientific">Parasphingorhabdus halotolerans</name>
    <dbReference type="NCBI Taxonomy" id="2725558"/>
    <lineage>
        <taxon>Bacteria</taxon>
        <taxon>Pseudomonadati</taxon>
        <taxon>Pseudomonadota</taxon>
        <taxon>Alphaproteobacteria</taxon>
        <taxon>Sphingomonadales</taxon>
        <taxon>Sphingomonadaceae</taxon>
        <taxon>Parasphingorhabdus</taxon>
    </lineage>
</organism>
<feature type="transmembrane region" description="Helical" evidence="1">
    <location>
        <begin position="6"/>
        <end position="27"/>
    </location>
</feature>
<dbReference type="RefSeq" id="WP_168820287.1">
    <property type="nucleotide sequence ID" value="NZ_CP051217.1"/>
</dbReference>
<gene>
    <name evidence="2" type="ORF">HF685_12580</name>
</gene>
<proteinExistence type="predicted"/>
<evidence type="ECO:0000313" key="2">
    <source>
        <dbReference type="EMBL" id="QJB70019.1"/>
    </source>
</evidence>
<evidence type="ECO:0000256" key="1">
    <source>
        <dbReference type="SAM" id="Phobius"/>
    </source>
</evidence>
<dbReference type="EMBL" id="CP051217">
    <property type="protein sequence ID" value="QJB70019.1"/>
    <property type="molecule type" value="Genomic_DNA"/>
</dbReference>
<sequence>MLSDFAAKEIYGLLALILTFVAFIPYYLSIWRGNTKPHVFSWCIWGAGTVIVCAAQLADGAGIGAWPIGVSGLLTFGVAILASMRSADLSIVKLDWLFLILALSALPLWFITSTPLSAVIVLTVVDLFGFGPSVRKAYHYPHEEKATLFLIAVFRNIFVIAALENYSWTTALFPAVVGMACVIFVLLIMLRRMIAAKS</sequence>
<name>A0A6H2DMX6_9SPHN</name>
<protein>
    <submittedName>
        <fullName evidence="2">Uncharacterized protein</fullName>
    </submittedName>
</protein>
<accession>A0A6H2DMX6</accession>
<keyword evidence="3" id="KW-1185">Reference proteome</keyword>
<reference evidence="2 3" key="1">
    <citation type="submission" date="2020-04" db="EMBL/GenBank/DDBJ databases">
        <title>Genome sequence for Sphingorhabdus sp. strain M1.</title>
        <authorList>
            <person name="Park S.-J."/>
        </authorList>
    </citation>
    <scope>NUCLEOTIDE SEQUENCE [LARGE SCALE GENOMIC DNA]</scope>
    <source>
        <strain evidence="2 3">JK6</strain>
    </source>
</reference>
<feature type="transmembrane region" description="Helical" evidence="1">
    <location>
        <begin position="64"/>
        <end position="82"/>
    </location>
</feature>
<dbReference type="AlphaFoldDB" id="A0A6H2DMX6"/>
<evidence type="ECO:0000313" key="3">
    <source>
        <dbReference type="Proteomes" id="UP000501600"/>
    </source>
</evidence>
<feature type="transmembrane region" description="Helical" evidence="1">
    <location>
        <begin position="146"/>
        <end position="163"/>
    </location>
</feature>
<feature type="transmembrane region" description="Helical" evidence="1">
    <location>
        <begin position="94"/>
        <end position="110"/>
    </location>
</feature>
<feature type="transmembrane region" description="Helical" evidence="1">
    <location>
        <begin position="116"/>
        <end position="134"/>
    </location>
</feature>
<keyword evidence="1" id="KW-0812">Transmembrane</keyword>
<feature type="transmembrane region" description="Helical" evidence="1">
    <location>
        <begin position="39"/>
        <end position="58"/>
    </location>
</feature>